<dbReference type="PATRIC" id="fig|1286094.4.peg.6507"/>
<dbReference type="Proteomes" id="UP000014629">
    <property type="component" value="Unassembled WGS sequence"/>
</dbReference>
<dbReference type="RefSeq" id="WP_016644705.1">
    <property type="nucleotide sequence ID" value="NZ_AOPZ01000422.1"/>
</dbReference>
<reference evidence="2 3" key="1">
    <citation type="submission" date="2013-02" db="EMBL/GenBank/DDBJ databases">
        <title>Draft Genome Sequence of Streptomyces aurantiacus, Which Produces Setomimycin.</title>
        <authorList>
            <person name="Gruening B.A."/>
            <person name="Praeg A."/>
            <person name="Erxleben A."/>
            <person name="Guenther S."/>
            <person name="Mueller M."/>
        </authorList>
    </citation>
    <scope>NUCLEOTIDE SEQUENCE [LARGE SCALE GENOMIC DNA]</scope>
    <source>
        <strain evidence="2 3">JA 4570</strain>
    </source>
</reference>
<evidence type="ECO:0000313" key="2">
    <source>
        <dbReference type="EMBL" id="EPH40323.1"/>
    </source>
</evidence>
<accession>S3ZB18</accession>
<comment type="caution">
    <text evidence="2">The sequence shown here is derived from an EMBL/GenBank/DDBJ whole genome shotgun (WGS) entry which is preliminary data.</text>
</comment>
<protein>
    <submittedName>
        <fullName evidence="2">Uncharacterized protein</fullName>
    </submittedName>
</protein>
<dbReference type="AlphaFoldDB" id="S3ZB18"/>
<feature type="region of interest" description="Disordered" evidence="1">
    <location>
        <begin position="154"/>
        <end position="190"/>
    </location>
</feature>
<organism evidence="2 3">
    <name type="scientific">Streptomyces aurantiacus JA 4570</name>
    <dbReference type="NCBI Taxonomy" id="1286094"/>
    <lineage>
        <taxon>Bacteria</taxon>
        <taxon>Bacillati</taxon>
        <taxon>Actinomycetota</taxon>
        <taxon>Actinomycetes</taxon>
        <taxon>Kitasatosporales</taxon>
        <taxon>Streptomycetaceae</taxon>
        <taxon>Streptomyces</taxon>
        <taxon>Streptomyces aurantiacus group</taxon>
    </lineage>
</organism>
<name>S3ZB18_9ACTN</name>
<gene>
    <name evidence="2" type="ORF">STRAU_6586</name>
</gene>
<evidence type="ECO:0000256" key="1">
    <source>
        <dbReference type="SAM" id="MobiDB-lite"/>
    </source>
</evidence>
<dbReference type="EMBL" id="AOPZ01000422">
    <property type="protein sequence ID" value="EPH40323.1"/>
    <property type="molecule type" value="Genomic_DNA"/>
</dbReference>
<keyword evidence="3" id="KW-1185">Reference proteome</keyword>
<evidence type="ECO:0000313" key="3">
    <source>
        <dbReference type="Proteomes" id="UP000014629"/>
    </source>
</evidence>
<dbReference type="OrthoDB" id="3854066at2"/>
<sequence length="190" mass="20281">MNGAGLLTPPAPSVRPVTVWCECTIGGAPSNTAAREWLLDGYAAPSPRLAMRWFDVWAPRLADRIDPPLDAVWLEGPHKVGAVRVVTHDPADPVAPLRAWPYDIEEHEQALTALCDGTVYRLAVTDRHGCYSLSARPLLTHAGLHGPAPYAPAPCRGRPVAASPTLPDNPRQGRGSTPHPPVTGCEGTSQ</sequence>
<proteinExistence type="predicted"/>